<dbReference type="CDD" id="cd04301">
    <property type="entry name" value="NAT_SF"/>
    <property type="match status" value="1"/>
</dbReference>
<dbReference type="EMBL" id="LNIX01000007">
    <property type="protein sequence ID" value="OXA51721.1"/>
    <property type="molecule type" value="Genomic_DNA"/>
</dbReference>
<proteinExistence type="predicted"/>
<gene>
    <name evidence="1" type="ORF">Fcan01_13038</name>
</gene>
<keyword evidence="2" id="KW-1185">Reference proteome</keyword>
<dbReference type="PANTHER" id="PTHR20905:SF1">
    <property type="entry name" value="AT07410P-RELATED"/>
    <property type="match status" value="1"/>
</dbReference>
<accession>A0A226E479</accession>
<dbReference type="PANTHER" id="PTHR20905">
    <property type="entry name" value="N-ACETYLTRANSFERASE-RELATED"/>
    <property type="match status" value="1"/>
</dbReference>
<organism evidence="1 2">
    <name type="scientific">Folsomia candida</name>
    <name type="common">Springtail</name>
    <dbReference type="NCBI Taxonomy" id="158441"/>
    <lineage>
        <taxon>Eukaryota</taxon>
        <taxon>Metazoa</taxon>
        <taxon>Ecdysozoa</taxon>
        <taxon>Arthropoda</taxon>
        <taxon>Hexapoda</taxon>
        <taxon>Collembola</taxon>
        <taxon>Entomobryomorpha</taxon>
        <taxon>Isotomoidea</taxon>
        <taxon>Isotomidae</taxon>
        <taxon>Proisotominae</taxon>
        <taxon>Folsomia</taxon>
    </lineage>
</organism>
<dbReference type="Proteomes" id="UP000198287">
    <property type="component" value="Unassembled WGS sequence"/>
</dbReference>
<protein>
    <submittedName>
        <fullName evidence="1">Dopamine N-acetyltransferase</fullName>
    </submittedName>
</protein>
<dbReference type="Gene3D" id="3.40.630.30">
    <property type="match status" value="1"/>
</dbReference>
<dbReference type="OMA" id="SPCIIAI"/>
<dbReference type="InterPro" id="IPR016181">
    <property type="entry name" value="Acyl_CoA_acyltransferase"/>
</dbReference>
<keyword evidence="1" id="KW-0808">Transferase</keyword>
<comment type="caution">
    <text evidence="1">The sequence shown here is derived from an EMBL/GenBank/DDBJ whole genome shotgun (WGS) entry which is preliminary data.</text>
</comment>
<evidence type="ECO:0000313" key="1">
    <source>
        <dbReference type="EMBL" id="OXA51721.1"/>
    </source>
</evidence>
<dbReference type="AlphaFoldDB" id="A0A226E479"/>
<evidence type="ECO:0000313" key="2">
    <source>
        <dbReference type="Proteomes" id="UP000198287"/>
    </source>
</evidence>
<dbReference type="OrthoDB" id="2115692at2759"/>
<dbReference type="SUPFAM" id="SSF55729">
    <property type="entry name" value="Acyl-CoA N-acyltransferases (Nat)"/>
    <property type="match status" value="1"/>
</dbReference>
<reference evidence="1 2" key="1">
    <citation type="submission" date="2015-12" db="EMBL/GenBank/DDBJ databases">
        <title>The genome of Folsomia candida.</title>
        <authorList>
            <person name="Faddeeva A."/>
            <person name="Derks M.F."/>
            <person name="Anvar Y."/>
            <person name="Smit S."/>
            <person name="Van Straalen N."/>
            <person name="Roelofs D."/>
        </authorList>
    </citation>
    <scope>NUCLEOTIDE SEQUENCE [LARGE SCALE GENOMIC DNA]</scope>
    <source>
        <strain evidence="1 2">VU population</strain>
        <tissue evidence="1">Whole body</tissue>
    </source>
</reference>
<sequence length="223" mass="25417">MAELVEGEWKDFVFKMAKPEDYPKILDLLRKNFYPNEVLCSKLCSGEEMFNEMAEDFAPWVVLALKDNLSFFAEHKETKEVAGVRVSSLTKKGENPDFPPMNFPANPIIINFLTKASVQADIFSVYPDVDAFADFFMTATAPQFRGQGLATEMYNRAILLFQANGIQLCKSVLTSPWTRKACKNLNFTEHVKLLLQDYKDQDGKQFFPDATPDQFITVVSKRI</sequence>
<name>A0A226E479_FOLCA</name>
<dbReference type="GO" id="GO:0008080">
    <property type="term" value="F:N-acetyltransferase activity"/>
    <property type="evidence" value="ECO:0007669"/>
    <property type="project" value="TreeGrafter"/>
</dbReference>